<sequence length="196" mass="21552">MAIVAGKRRRRSADEARSEILAAASALLREQAVETVTVSAIMSRTTLSRKSFYVYFPDRVALLRELLEPLRAETDAAIARWRTAPDPRAAARAALKSAARMYQRDGAVLRTLAAASQRDTEAAQLWREFLAPLEQAAAETIAHADDRLPASATAQALVTMNVHYLLDEAVDAPPETVDIAVETLAAIWERTLYPHD</sequence>
<accession>A0ABW7W7S4</accession>
<dbReference type="InterPro" id="IPR049397">
    <property type="entry name" value="EthR_C"/>
</dbReference>
<dbReference type="InterPro" id="IPR036271">
    <property type="entry name" value="Tet_transcr_reg_TetR-rel_C_sf"/>
</dbReference>
<organism evidence="6 7">
    <name type="scientific">Nocardia beijingensis</name>
    <dbReference type="NCBI Taxonomy" id="95162"/>
    <lineage>
        <taxon>Bacteria</taxon>
        <taxon>Bacillati</taxon>
        <taxon>Actinomycetota</taxon>
        <taxon>Actinomycetes</taxon>
        <taxon>Mycobacteriales</taxon>
        <taxon>Nocardiaceae</taxon>
        <taxon>Nocardia</taxon>
    </lineage>
</organism>
<dbReference type="EMBL" id="JBIRXV010000001">
    <property type="protein sequence ID" value="MFI2319048.1"/>
    <property type="molecule type" value="Genomic_DNA"/>
</dbReference>
<dbReference type="Gene3D" id="1.10.10.60">
    <property type="entry name" value="Homeodomain-like"/>
    <property type="match status" value="1"/>
</dbReference>
<gene>
    <name evidence="6" type="ORF">ACH47G_01045</name>
</gene>
<dbReference type="PANTHER" id="PTHR47506">
    <property type="entry name" value="TRANSCRIPTIONAL REGULATORY PROTEIN"/>
    <property type="match status" value="1"/>
</dbReference>
<dbReference type="Proteomes" id="UP001611450">
    <property type="component" value="Unassembled WGS sequence"/>
</dbReference>
<feature type="DNA-binding region" description="H-T-H motif" evidence="4">
    <location>
        <begin position="37"/>
        <end position="56"/>
    </location>
</feature>
<dbReference type="InterPro" id="IPR009057">
    <property type="entry name" value="Homeodomain-like_sf"/>
</dbReference>
<dbReference type="SUPFAM" id="SSF46689">
    <property type="entry name" value="Homeodomain-like"/>
    <property type="match status" value="1"/>
</dbReference>
<evidence type="ECO:0000313" key="6">
    <source>
        <dbReference type="EMBL" id="MFI2319048.1"/>
    </source>
</evidence>
<evidence type="ECO:0000259" key="5">
    <source>
        <dbReference type="PROSITE" id="PS50977"/>
    </source>
</evidence>
<evidence type="ECO:0000256" key="4">
    <source>
        <dbReference type="PROSITE-ProRule" id="PRU00335"/>
    </source>
</evidence>
<name>A0ABW7W7S4_9NOCA</name>
<dbReference type="PANTHER" id="PTHR47506:SF1">
    <property type="entry name" value="HTH-TYPE TRANSCRIPTIONAL REGULATOR YJDC"/>
    <property type="match status" value="1"/>
</dbReference>
<dbReference type="Gene3D" id="1.10.357.10">
    <property type="entry name" value="Tetracycline Repressor, domain 2"/>
    <property type="match status" value="1"/>
</dbReference>
<evidence type="ECO:0000256" key="2">
    <source>
        <dbReference type="ARBA" id="ARBA00023125"/>
    </source>
</evidence>
<keyword evidence="2 4" id="KW-0238">DNA-binding</keyword>
<comment type="caution">
    <text evidence="6">The sequence shown here is derived from an EMBL/GenBank/DDBJ whole genome shotgun (WGS) entry which is preliminary data.</text>
</comment>
<evidence type="ECO:0000256" key="1">
    <source>
        <dbReference type="ARBA" id="ARBA00023015"/>
    </source>
</evidence>
<dbReference type="Pfam" id="PF21313">
    <property type="entry name" value="EthR_C"/>
    <property type="match status" value="1"/>
</dbReference>
<reference evidence="6 7" key="1">
    <citation type="submission" date="2024-10" db="EMBL/GenBank/DDBJ databases">
        <title>The Natural Products Discovery Center: Release of the First 8490 Sequenced Strains for Exploring Actinobacteria Biosynthetic Diversity.</title>
        <authorList>
            <person name="Kalkreuter E."/>
            <person name="Kautsar S.A."/>
            <person name="Yang D."/>
            <person name="Bader C.D."/>
            <person name="Teijaro C.N."/>
            <person name="Fluegel L."/>
            <person name="Davis C.M."/>
            <person name="Simpson J.R."/>
            <person name="Lauterbach L."/>
            <person name="Steele A.D."/>
            <person name="Gui C."/>
            <person name="Meng S."/>
            <person name="Li G."/>
            <person name="Viehrig K."/>
            <person name="Ye F."/>
            <person name="Su P."/>
            <person name="Kiefer A.F."/>
            <person name="Nichols A."/>
            <person name="Cepeda A.J."/>
            <person name="Yan W."/>
            <person name="Fan B."/>
            <person name="Jiang Y."/>
            <person name="Adhikari A."/>
            <person name="Zheng C.-J."/>
            <person name="Schuster L."/>
            <person name="Cowan T.M."/>
            <person name="Smanski M.J."/>
            <person name="Chevrette M.G."/>
            <person name="De Carvalho L.P.S."/>
            <person name="Shen B."/>
        </authorList>
    </citation>
    <scope>NUCLEOTIDE SEQUENCE [LARGE SCALE GENOMIC DNA]</scope>
    <source>
        <strain evidence="6 7">NPDC019626</strain>
    </source>
</reference>
<keyword evidence="1" id="KW-0805">Transcription regulation</keyword>
<dbReference type="Pfam" id="PF00440">
    <property type="entry name" value="TetR_N"/>
    <property type="match status" value="1"/>
</dbReference>
<protein>
    <submittedName>
        <fullName evidence="6">TetR/AcrR family transcriptional regulator</fullName>
    </submittedName>
</protein>
<dbReference type="PROSITE" id="PS50977">
    <property type="entry name" value="HTH_TETR_2"/>
    <property type="match status" value="1"/>
</dbReference>
<dbReference type="RefSeq" id="WP_396946076.1">
    <property type="nucleotide sequence ID" value="NZ_JBIRXV010000001.1"/>
</dbReference>
<dbReference type="InterPro" id="IPR001647">
    <property type="entry name" value="HTH_TetR"/>
</dbReference>
<evidence type="ECO:0000313" key="7">
    <source>
        <dbReference type="Proteomes" id="UP001611450"/>
    </source>
</evidence>
<keyword evidence="3" id="KW-0804">Transcription</keyword>
<keyword evidence="7" id="KW-1185">Reference proteome</keyword>
<dbReference type="SUPFAM" id="SSF48498">
    <property type="entry name" value="Tetracyclin repressor-like, C-terminal domain"/>
    <property type="match status" value="1"/>
</dbReference>
<evidence type="ECO:0000256" key="3">
    <source>
        <dbReference type="ARBA" id="ARBA00023163"/>
    </source>
</evidence>
<proteinExistence type="predicted"/>
<feature type="domain" description="HTH tetR-type" evidence="5">
    <location>
        <begin position="14"/>
        <end position="74"/>
    </location>
</feature>